<evidence type="ECO:0000313" key="11">
    <source>
        <dbReference type="Proteomes" id="UP000824890"/>
    </source>
</evidence>
<evidence type="ECO:0000256" key="2">
    <source>
        <dbReference type="ARBA" id="ARBA00010510"/>
    </source>
</evidence>
<accession>A0ABQ8DC78</accession>
<sequence>MADLFPPLVTAQIDDKPKVDEKVDYSNLPCPVPYDELHREAYISLKTENFEGFRFDFTKGLNQKFALCHSVMMGPMEVPSQSPDTTIKIPTAHYEFGANYADPKLMLVGRVMTDGRTSARVRADLTDKLMMKANAQITNEPHMSSAMFHFDYMGSDYRAQLQFGNSALIGANYIQSVTPRLSLGGEVFWAGGPRKSGIGYAARYETDKMVASGQVASTGLLLMNYVQKVSDKVSLATDFMYNVFSREAVASVGYDYMLRQARVRGKIDSNGVASALLEERLSMGLNFLISAESAKKHNEARNKALTAQIASAVVRAIRFSLREYSIKGVFTFLPEVSYTTYREMTDRVIPQSRCSPFTNGTADVDQKEEAVRLGVELSLCMAEAMFILSDDRRSMTHFCFLTLFKTKMDRRGPAVRRLYRVIQHVYATYIKPKNLVYIDGGESTQSKLMGTFRQDFVSAIRGLAHTVSTLEIGCLVKPSVLEQYNQELKKLEENLGSVKDVSEANGFAREAIESEILPLWKSLFETNSQVIKLDKTINSELLRPLLNELNKEVCARSLASLAIKPCK</sequence>
<gene>
    <name evidence="10" type="ORF">HID58_019079</name>
</gene>
<comment type="subcellular location">
    <subcellularLocation>
        <location evidence="1">Mitochondrion outer membrane</location>
        <topology evidence="1">Multi-pass membrane protein</topology>
    </subcellularLocation>
</comment>
<comment type="similarity">
    <text evidence="2">Belongs to the Tom40 family.</text>
</comment>
<dbReference type="InterPro" id="IPR009568">
    <property type="entry name" value="DUF1184"/>
</dbReference>
<keyword evidence="6" id="KW-1000">Mitochondrion outer membrane</keyword>
<dbReference type="EMBL" id="JAGKQM010000005">
    <property type="protein sequence ID" value="KAH0926823.1"/>
    <property type="molecule type" value="Genomic_DNA"/>
</dbReference>
<name>A0ABQ8DC78_BRANA</name>
<keyword evidence="8" id="KW-0496">Mitochondrion</keyword>
<dbReference type="PANTHER" id="PTHR10802">
    <property type="entry name" value="MITOCHONDRIAL IMPORT RECEPTOR SUBUNIT TOM40"/>
    <property type="match status" value="1"/>
</dbReference>
<dbReference type="Pfam" id="PF01459">
    <property type="entry name" value="Porin_3"/>
    <property type="match status" value="1"/>
</dbReference>
<dbReference type="Pfam" id="PF06683">
    <property type="entry name" value="DUF1184"/>
    <property type="match status" value="1"/>
</dbReference>
<evidence type="ECO:0000256" key="4">
    <source>
        <dbReference type="ARBA" id="ARBA00022452"/>
    </source>
</evidence>
<dbReference type="CDD" id="cd07305">
    <property type="entry name" value="Porin3_Tom40"/>
    <property type="match status" value="1"/>
</dbReference>
<dbReference type="InterPro" id="IPR023614">
    <property type="entry name" value="Porin_dom_sf"/>
</dbReference>
<evidence type="ECO:0000313" key="10">
    <source>
        <dbReference type="EMBL" id="KAH0926823.1"/>
    </source>
</evidence>
<dbReference type="Proteomes" id="UP000824890">
    <property type="component" value="Unassembled WGS sequence"/>
</dbReference>
<evidence type="ECO:0000256" key="6">
    <source>
        <dbReference type="ARBA" id="ARBA00022787"/>
    </source>
</evidence>
<evidence type="ECO:0000256" key="9">
    <source>
        <dbReference type="ARBA" id="ARBA00023136"/>
    </source>
</evidence>
<evidence type="ECO:0000256" key="8">
    <source>
        <dbReference type="ARBA" id="ARBA00023128"/>
    </source>
</evidence>
<dbReference type="InterPro" id="IPR027246">
    <property type="entry name" value="Porin_Euk/Tom40"/>
</dbReference>
<protein>
    <submittedName>
        <fullName evidence="10">Uncharacterized protein</fullName>
    </submittedName>
</protein>
<dbReference type="InterPro" id="IPR037930">
    <property type="entry name" value="Tom40"/>
</dbReference>
<proteinExistence type="inferred from homology"/>
<evidence type="ECO:0000256" key="3">
    <source>
        <dbReference type="ARBA" id="ARBA00022448"/>
    </source>
</evidence>
<evidence type="ECO:0000256" key="5">
    <source>
        <dbReference type="ARBA" id="ARBA00022692"/>
    </source>
</evidence>
<keyword evidence="11" id="KW-1185">Reference proteome</keyword>
<keyword evidence="7" id="KW-0653">Protein transport</keyword>
<evidence type="ECO:0000256" key="1">
    <source>
        <dbReference type="ARBA" id="ARBA00004374"/>
    </source>
</evidence>
<dbReference type="Gene3D" id="2.40.160.10">
    <property type="entry name" value="Porin"/>
    <property type="match status" value="1"/>
</dbReference>
<keyword evidence="5" id="KW-0812">Transmembrane</keyword>
<organism evidence="10 11">
    <name type="scientific">Brassica napus</name>
    <name type="common">Rape</name>
    <dbReference type="NCBI Taxonomy" id="3708"/>
    <lineage>
        <taxon>Eukaryota</taxon>
        <taxon>Viridiplantae</taxon>
        <taxon>Streptophyta</taxon>
        <taxon>Embryophyta</taxon>
        <taxon>Tracheophyta</taxon>
        <taxon>Spermatophyta</taxon>
        <taxon>Magnoliopsida</taxon>
        <taxon>eudicotyledons</taxon>
        <taxon>Gunneridae</taxon>
        <taxon>Pentapetalae</taxon>
        <taxon>rosids</taxon>
        <taxon>malvids</taxon>
        <taxon>Brassicales</taxon>
        <taxon>Brassicaceae</taxon>
        <taxon>Brassiceae</taxon>
        <taxon>Brassica</taxon>
    </lineage>
</organism>
<keyword evidence="9" id="KW-0472">Membrane</keyword>
<reference evidence="10 11" key="1">
    <citation type="submission" date="2021-05" db="EMBL/GenBank/DDBJ databases">
        <title>Genome Assembly of Synthetic Allotetraploid Brassica napus Reveals Homoeologous Exchanges between Subgenomes.</title>
        <authorList>
            <person name="Davis J.T."/>
        </authorList>
    </citation>
    <scope>NUCLEOTIDE SEQUENCE [LARGE SCALE GENOMIC DNA]</scope>
    <source>
        <strain evidence="11">cv. Da-Ae</strain>
        <tissue evidence="10">Seedling</tissue>
    </source>
</reference>
<keyword evidence="3" id="KW-0813">Transport</keyword>
<evidence type="ECO:0000256" key="7">
    <source>
        <dbReference type="ARBA" id="ARBA00022927"/>
    </source>
</evidence>
<keyword evidence="4" id="KW-1134">Transmembrane beta strand</keyword>
<comment type="caution">
    <text evidence="10">The sequence shown here is derived from an EMBL/GenBank/DDBJ whole genome shotgun (WGS) entry which is preliminary data.</text>
</comment>